<dbReference type="AlphaFoldDB" id="A0A1L7WPH5"/>
<protein>
    <recommendedName>
        <fullName evidence="5">BZIP domain-containing protein</fullName>
    </recommendedName>
</protein>
<dbReference type="SUPFAM" id="SSF57959">
    <property type="entry name" value="Leucine zipper domain"/>
    <property type="match status" value="1"/>
</dbReference>
<dbReference type="OrthoDB" id="3555209at2759"/>
<dbReference type="PANTHER" id="PTHR40621">
    <property type="entry name" value="TRANSCRIPTION FACTOR KAPC-RELATED"/>
    <property type="match status" value="1"/>
</dbReference>
<dbReference type="GO" id="GO:0090575">
    <property type="term" value="C:RNA polymerase II transcription regulator complex"/>
    <property type="evidence" value="ECO:0007669"/>
    <property type="project" value="TreeGrafter"/>
</dbReference>
<feature type="compositionally biased region" description="Polar residues" evidence="4">
    <location>
        <begin position="76"/>
        <end position="90"/>
    </location>
</feature>
<feature type="domain" description="BZIP" evidence="5">
    <location>
        <begin position="87"/>
        <end position="143"/>
    </location>
</feature>
<proteinExistence type="predicted"/>
<evidence type="ECO:0000256" key="4">
    <source>
        <dbReference type="SAM" id="MobiDB-lite"/>
    </source>
</evidence>
<organism evidence="6 7">
    <name type="scientific">Phialocephala subalpina</name>
    <dbReference type="NCBI Taxonomy" id="576137"/>
    <lineage>
        <taxon>Eukaryota</taxon>
        <taxon>Fungi</taxon>
        <taxon>Dikarya</taxon>
        <taxon>Ascomycota</taxon>
        <taxon>Pezizomycotina</taxon>
        <taxon>Leotiomycetes</taxon>
        <taxon>Helotiales</taxon>
        <taxon>Mollisiaceae</taxon>
        <taxon>Phialocephala</taxon>
        <taxon>Phialocephala fortinii species complex</taxon>
    </lineage>
</organism>
<sequence>MPQANPIAEALDFEWNVFEQFLEWHHMTPEALSPESISYNTTYNGSPPERAISAIENDTRSPSPPSPEDGPEPSPAETSAGSLSKSSTAYSRRRSQNRVAQRAFRARQRQHVEALEEKLKSVLSEYEQLQQRYTTLSIAYEALLEDKGMKGTRSVTCMSYDSSWSPENVSVFGGIEADGLAGMMFSDLEGADERF</sequence>
<evidence type="ECO:0000259" key="5">
    <source>
        <dbReference type="PROSITE" id="PS50217"/>
    </source>
</evidence>
<accession>A0A1L7WPH5</accession>
<evidence type="ECO:0000256" key="2">
    <source>
        <dbReference type="ARBA" id="ARBA00023242"/>
    </source>
</evidence>
<dbReference type="PROSITE" id="PS00036">
    <property type="entry name" value="BZIP_BASIC"/>
    <property type="match status" value="1"/>
</dbReference>
<dbReference type="Proteomes" id="UP000184330">
    <property type="component" value="Unassembled WGS sequence"/>
</dbReference>
<keyword evidence="7" id="KW-1185">Reference proteome</keyword>
<comment type="subcellular location">
    <subcellularLocation>
        <location evidence="1">Nucleus</location>
    </subcellularLocation>
</comment>
<gene>
    <name evidence="6" type="ORF">PAC_04557</name>
</gene>
<dbReference type="Gene3D" id="1.20.5.170">
    <property type="match status" value="1"/>
</dbReference>
<dbReference type="EMBL" id="FJOG01000005">
    <property type="protein sequence ID" value="CZR54673.1"/>
    <property type="molecule type" value="Genomic_DNA"/>
</dbReference>
<dbReference type="Pfam" id="PF00170">
    <property type="entry name" value="bZIP_1"/>
    <property type="match status" value="1"/>
</dbReference>
<dbReference type="SMART" id="SM00338">
    <property type="entry name" value="BRLZ"/>
    <property type="match status" value="1"/>
</dbReference>
<evidence type="ECO:0000313" key="7">
    <source>
        <dbReference type="Proteomes" id="UP000184330"/>
    </source>
</evidence>
<feature type="compositionally biased region" description="Pro residues" evidence="4">
    <location>
        <begin position="62"/>
        <end position="74"/>
    </location>
</feature>
<dbReference type="InterPro" id="IPR050936">
    <property type="entry name" value="AP-1-like"/>
</dbReference>
<dbReference type="PANTHER" id="PTHR40621:SF6">
    <property type="entry name" value="AP-1-LIKE TRANSCRIPTION FACTOR YAP1-RELATED"/>
    <property type="match status" value="1"/>
</dbReference>
<evidence type="ECO:0000256" key="1">
    <source>
        <dbReference type="ARBA" id="ARBA00004123"/>
    </source>
</evidence>
<reference evidence="6 7" key="1">
    <citation type="submission" date="2016-03" db="EMBL/GenBank/DDBJ databases">
        <authorList>
            <person name="Ploux O."/>
        </authorList>
    </citation>
    <scope>NUCLEOTIDE SEQUENCE [LARGE SCALE GENOMIC DNA]</scope>
    <source>
        <strain evidence="6 7">UAMH 11012</strain>
    </source>
</reference>
<dbReference type="GO" id="GO:0000976">
    <property type="term" value="F:transcription cis-regulatory region binding"/>
    <property type="evidence" value="ECO:0007669"/>
    <property type="project" value="InterPro"/>
</dbReference>
<name>A0A1L7WPH5_9HELO</name>
<keyword evidence="2" id="KW-0539">Nucleus</keyword>
<dbReference type="InterPro" id="IPR004827">
    <property type="entry name" value="bZIP"/>
</dbReference>
<evidence type="ECO:0000256" key="3">
    <source>
        <dbReference type="SAM" id="Coils"/>
    </source>
</evidence>
<dbReference type="GO" id="GO:0001228">
    <property type="term" value="F:DNA-binding transcription activator activity, RNA polymerase II-specific"/>
    <property type="evidence" value="ECO:0007669"/>
    <property type="project" value="TreeGrafter"/>
</dbReference>
<keyword evidence="3" id="KW-0175">Coiled coil</keyword>
<dbReference type="PROSITE" id="PS50217">
    <property type="entry name" value="BZIP"/>
    <property type="match status" value="1"/>
</dbReference>
<evidence type="ECO:0000313" key="6">
    <source>
        <dbReference type="EMBL" id="CZR54673.1"/>
    </source>
</evidence>
<feature type="region of interest" description="Disordered" evidence="4">
    <location>
        <begin position="38"/>
        <end position="102"/>
    </location>
</feature>
<feature type="coiled-coil region" evidence="3">
    <location>
        <begin position="105"/>
        <end position="146"/>
    </location>
</feature>
<dbReference type="InterPro" id="IPR046347">
    <property type="entry name" value="bZIP_sf"/>
</dbReference>
<dbReference type="CDD" id="cd14688">
    <property type="entry name" value="bZIP_YAP"/>
    <property type="match status" value="1"/>
</dbReference>